<dbReference type="PROSITE" id="PS51737">
    <property type="entry name" value="RECOMBINASE_DNA_BIND"/>
    <property type="match status" value="1"/>
</dbReference>
<dbReference type="SMART" id="SM00857">
    <property type="entry name" value="Resolvase"/>
    <property type="match status" value="1"/>
</dbReference>
<dbReference type="PANTHER" id="PTHR30461">
    <property type="entry name" value="DNA-INVERTASE FROM LAMBDOID PROPHAGE"/>
    <property type="match status" value="1"/>
</dbReference>
<reference evidence="3 4" key="1">
    <citation type="submission" date="2020-02" db="EMBL/GenBank/DDBJ databases">
        <title>Draft genome sequence of Lactococcus sp. Hs20B0-1.</title>
        <authorList>
            <person name="Noda S."/>
            <person name="Yuki M."/>
            <person name="Ohkuma M."/>
        </authorList>
    </citation>
    <scope>NUCLEOTIDE SEQUENCE [LARGE SCALE GENOMIC DNA]</scope>
    <source>
        <strain evidence="3 4">Hs20B0-1</strain>
    </source>
</reference>
<dbReference type="SUPFAM" id="SSF53041">
    <property type="entry name" value="Resolvase-like"/>
    <property type="match status" value="1"/>
</dbReference>
<evidence type="ECO:0000313" key="3">
    <source>
        <dbReference type="EMBL" id="GFH40218.1"/>
    </source>
</evidence>
<dbReference type="Proteomes" id="UP000475928">
    <property type="component" value="Unassembled WGS sequence"/>
</dbReference>
<dbReference type="GO" id="GO:0000150">
    <property type="term" value="F:DNA strand exchange activity"/>
    <property type="evidence" value="ECO:0007669"/>
    <property type="project" value="InterPro"/>
</dbReference>
<dbReference type="InterPro" id="IPR036162">
    <property type="entry name" value="Resolvase-like_N_sf"/>
</dbReference>
<accession>A0A6A0B6W9</accession>
<evidence type="ECO:0000259" key="2">
    <source>
        <dbReference type="PROSITE" id="PS51737"/>
    </source>
</evidence>
<dbReference type="GO" id="GO:0003677">
    <property type="term" value="F:DNA binding"/>
    <property type="evidence" value="ECO:0007669"/>
    <property type="project" value="InterPro"/>
</dbReference>
<dbReference type="InterPro" id="IPR006119">
    <property type="entry name" value="Resolv_N"/>
</dbReference>
<dbReference type="PANTHER" id="PTHR30461:SF23">
    <property type="entry name" value="DNA RECOMBINASE-RELATED"/>
    <property type="match status" value="1"/>
</dbReference>
<evidence type="ECO:0000259" key="1">
    <source>
        <dbReference type="PROSITE" id="PS51736"/>
    </source>
</evidence>
<dbReference type="EMBL" id="BLLH01000002">
    <property type="protein sequence ID" value="GFH40218.1"/>
    <property type="molecule type" value="Genomic_DNA"/>
</dbReference>
<feature type="domain" description="Recombinase" evidence="2">
    <location>
        <begin position="184"/>
        <end position="310"/>
    </location>
</feature>
<dbReference type="InterPro" id="IPR038109">
    <property type="entry name" value="DNA_bind_recomb_sf"/>
</dbReference>
<protein>
    <submittedName>
        <fullName evidence="3">Serine recombinase</fullName>
    </submittedName>
</protein>
<organism evidence="3 4">
    <name type="scientific">Pseudolactococcus insecticola</name>
    <dbReference type="NCBI Taxonomy" id="2709158"/>
    <lineage>
        <taxon>Bacteria</taxon>
        <taxon>Bacillati</taxon>
        <taxon>Bacillota</taxon>
        <taxon>Bacilli</taxon>
        <taxon>Lactobacillales</taxon>
        <taxon>Streptococcaceae</taxon>
        <taxon>Pseudolactococcus</taxon>
    </lineage>
</organism>
<name>A0A6A0B6W9_9LACT</name>
<dbReference type="Pfam" id="PF00239">
    <property type="entry name" value="Resolvase"/>
    <property type="match status" value="1"/>
</dbReference>
<dbReference type="RefSeq" id="WP_191088433.1">
    <property type="nucleotide sequence ID" value="NZ_BLLH01000002.1"/>
</dbReference>
<evidence type="ECO:0000313" key="4">
    <source>
        <dbReference type="Proteomes" id="UP000475928"/>
    </source>
</evidence>
<dbReference type="InterPro" id="IPR025827">
    <property type="entry name" value="Zn_ribbon_recom_dom"/>
</dbReference>
<sequence length="523" mass="60206">MTKKVTTIPATIGKFSQTPINEMKKRKVAAYARVSTDHEDQVSSYEAQIDYYTNYIKGREDWEFAGMFADEGITATNTKKRVGFKKMIAEALDGHINLIITKSVSRFARNTVDSLSTIRKLKEHGVECYFEKENIWTFDGKGELLLTIMSSLAQEESRSISENCTWGQRKRFSDGKVTVPFKRFLGYDMGEDRNLVINEEQAITVRRIYGLFLKGISPHAIARQLSDEGILSPGGKPKWNPSNIKSILSNEKYKGDALLQKSYTIDFLSKKKKANEGEIPQYYVKGNHPAIISPEVFDMVQKQLALRKNGKNRYSSVNIFSSKIKCGDCSSWYGSKVWHSTDKYRRTIWQCNHKFEGEKCQTPHLKEDDIKQIFIKATNQLIDNKAEILENFDTIKGMLFSTEKLEKEETELENEINVVAGLIQEVIAENSRVALDQAEYEKRYNSLVERFDRANVRQAKVKEQIVEKQARREQIEMFLKELESLDLITDFDEDLWCSLVDFIEVNRDGGIKVRFKDGTEIDK</sequence>
<dbReference type="AlphaFoldDB" id="A0A6A0B6W9"/>
<keyword evidence="4" id="KW-1185">Reference proteome</keyword>
<feature type="domain" description="Resolvase/invertase-type recombinase catalytic" evidence="1">
    <location>
        <begin position="27"/>
        <end position="175"/>
    </location>
</feature>
<dbReference type="Gene3D" id="3.90.1750.20">
    <property type="entry name" value="Putative Large Serine Recombinase, Chain B, Domain 2"/>
    <property type="match status" value="1"/>
</dbReference>
<dbReference type="CDD" id="cd00338">
    <property type="entry name" value="Ser_Recombinase"/>
    <property type="match status" value="1"/>
</dbReference>
<dbReference type="InterPro" id="IPR011109">
    <property type="entry name" value="DNA_bind_recombinase_dom"/>
</dbReference>
<dbReference type="InterPro" id="IPR050639">
    <property type="entry name" value="SSR_resolvase"/>
</dbReference>
<gene>
    <name evidence="3" type="ORF">Hs20B_06160</name>
</gene>
<comment type="caution">
    <text evidence="3">The sequence shown here is derived from an EMBL/GenBank/DDBJ whole genome shotgun (WGS) entry which is preliminary data.</text>
</comment>
<dbReference type="Gene3D" id="3.40.50.1390">
    <property type="entry name" value="Resolvase, N-terminal catalytic domain"/>
    <property type="match status" value="1"/>
</dbReference>
<dbReference type="Pfam" id="PF07508">
    <property type="entry name" value="Recombinase"/>
    <property type="match status" value="1"/>
</dbReference>
<dbReference type="PROSITE" id="PS51736">
    <property type="entry name" value="RECOMBINASES_3"/>
    <property type="match status" value="1"/>
</dbReference>
<dbReference type="Pfam" id="PF13408">
    <property type="entry name" value="Zn_ribbon_recom"/>
    <property type="match status" value="1"/>
</dbReference>
<proteinExistence type="predicted"/>